<reference evidence="2" key="1">
    <citation type="submission" date="2016-10" db="EMBL/GenBank/DDBJ databases">
        <authorList>
            <person name="Varghese N."/>
            <person name="Submissions S."/>
        </authorList>
    </citation>
    <scope>NUCLEOTIDE SEQUENCE [LARGE SCALE GENOMIC DNA]</scope>
    <source>
        <strain evidence="2">DSM 217</strain>
    </source>
</reference>
<evidence type="ECO:0008006" key="3">
    <source>
        <dbReference type="Google" id="ProtNLM"/>
    </source>
</evidence>
<dbReference type="Proteomes" id="UP000198816">
    <property type="component" value="Unassembled WGS sequence"/>
</dbReference>
<name>A0A1H3D5C4_THIRO</name>
<evidence type="ECO:0000313" key="2">
    <source>
        <dbReference type="Proteomes" id="UP000198816"/>
    </source>
</evidence>
<proteinExistence type="predicted"/>
<organism evidence="1 2">
    <name type="scientific">Thiocapsa roseopersicina</name>
    <dbReference type="NCBI Taxonomy" id="1058"/>
    <lineage>
        <taxon>Bacteria</taxon>
        <taxon>Pseudomonadati</taxon>
        <taxon>Pseudomonadota</taxon>
        <taxon>Gammaproteobacteria</taxon>
        <taxon>Chromatiales</taxon>
        <taxon>Chromatiaceae</taxon>
        <taxon>Thiocapsa</taxon>
    </lineage>
</organism>
<gene>
    <name evidence="1" type="ORF">SAMN05421783_14221</name>
</gene>
<dbReference type="AlphaFoldDB" id="A0A1H3D5C4"/>
<sequence>MSEGKYETARRLAREALLALKEKGQDRATGQDLMTWVKQNRIAESYLVEKSWGSFLTRMLDDPESQVSREPGKYGYVLATQPEQDPIQVAEDDKPVPIDSPTSKTRREQRLYGLLAEWLEAKEYQADDTSQAKKGGAWGNPDVVGIRCFEGFSSTLHIELVSIEAKLTDLNWRRVFFEAVSHKRFADRAYFAFSFGSQEPAVSRIPEFQELRDYGEKYRVGILVVFMEPDLHKALCELPGNKIPDLSLENVRVEEVWPAISDPVPAAIRERFIREVLDVNTIQQLHKYGS</sequence>
<dbReference type="EMBL" id="FNNZ01000042">
    <property type="protein sequence ID" value="SDX61575.1"/>
    <property type="molecule type" value="Genomic_DNA"/>
</dbReference>
<evidence type="ECO:0000313" key="1">
    <source>
        <dbReference type="EMBL" id="SDX61575.1"/>
    </source>
</evidence>
<protein>
    <recommendedName>
        <fullName evidence="3">HTH HARE-type domain-containing protein</fullName>
    </recommendedName>
</protein>
<accession>A0A1H3D5C4</accession>
<keyword evidence="2" id="KW-1185">Reference proteome</keyword>
<dbReference type="OrthoDB" id="3078236at2"/>
<dbReference type="RefSeq" id="WP_093038272.1">
    <property type="nucleotide sequence ID" value="NZ_FNNZ01000042.1"/>
</dbReference>